<dbReference type="PANTHER" id="PTHR30026">
    <property type="entry name" value="OUTER MEMBRANE PROTEIN TOLC"/>
    <property type="match status" value="1"/>
</dbReference>
<evidence type="ECO:0000256" key="3">
    <source>
        <dbReference type="ARBA" id="ARBA00022448"/>
    </source>
</evidence>
<comment type="caution">
    <text evidence="9">The sequence shown here is derived from an EMBL/GenBank/DDBJ whole genome shotgun (WGS) entry which is preliminary data.</text>
</comment>
<keyword evidence="7" id="KW-0998">Cell outer membrane</keyword>
<feature type="chain" id="PRO_5027123449" evidence="8">
    <location>
        <begin position="24"/>
        <end position="423"/>
    </location>
</feature>
<dbReference type="PANTHER" id="PTHR30026:SF20">
    <property type="entry name" value="OUTER MEMBRANE PROTEIN TOLC"/>
    <property type="match status" value="1"/>
</dbReference>
<evidence type="ECO:0000256" key="2">
    <source>
        <dbReference type="ARBA" id="ARBA00007613"/>
    </source>
</evidence>
<comment type="subcellular location">
    <subcellularLocation>
        <location evidence="1">Cell outer membrane</location>
    </subcellularLocation>
</comment>
<keyword evidence="5" id="KW-0812">Transmembrane</keyword>
<evidence type="ECO:0000313" key="9">
    <source>
        <dbReference type="EMBL" id="MST55391.1"/>
    </source>
</evidence>
<keyword evidence="4" id="KW-1134">Transmembrane beta strand</keyword>
<dbReference type="InterPro" id="IPR003423">
    <property type="entry name" value="OMP_efflux"/>
</dbReference>
<dbReference type="RefSeq" id="WP_154528491.1">
    <property type="nucleotide sequence ID" value="NZ_VUNH01000004.1"/>
</dbReference>
<evidence type="ECO:0000256" key="6">
    <source>
        <dbReference type="ARBA" id="ARBA00023136"/>
    </source>
</evidence>
<dbReference type="Pfam" id="PF02321">
    <property type="entry name" value="OEP"/>
    <property type="match status" value="2"/>
</dbReference>
<dbReference type="Proteomes" id="UP000473699">
    <property type="component" value="Unassembled WGS sequence"/>
</dbReference>
<name>A0A6L5YB13_9BACT</name>
<protein>
    <submittedName>
        <fullName evidence="9">TolC family protein</fullName>
    </submittedName>
</protein>
<keyword evidence="6" id="KW-0472">Membrane</keyword>
<dbReference type="InterPro" id="IPR028351">
    <property type="entry name" value="CyaE"/>
</dbReference>
<proteinExistence type="inferred from homology"/>
<feature type="signal peptide" evidence="8">
    <location>
        <begin position="1"/>
        <end position="23"/>
    </location>
</feature>
<evidence type="ECO:0000256" key="8">
    <source>
        <dbReference type="SAM" id="SignalP"/>
    </source>
</evidence>
<keyword evidence="8" id="KW-0732">Signal</keyword>
<dbReference type="GO" id="GO:0015562">
    <property type="term" value="F:efflux transmembrane transporter activity"/>
    <property type="evidence" value="ECO:0007669"/>
    <property type="project" value="InterPro"/>
</dbReference>
<accession>A0A6L5YB13</accession>
<dbReference type="InterPro" id="IPR051906">
    <property type="entry name" value="TolC-like"/>
</dbReference>
<dbReference type="GO" id="GO:0015288">
    <property type="term" value="F:porin activity"/>
    <property type="evidence" value="ECO:0007669"/>
    <property type="project" value="TreeGrafter"/>
</dbReference>
<keyword evidence="3" id="KW-0813">Transport</keyword>
<dbReference type="EMBL" id="VUNH01000004">
    <property type="protein sequence ID" value="MST55391.1"/>
    <property type="molecule type" value="Genomic_DNA"/>
</dbReference>
<keyword evidence="10" id="KW-1185">Reference proteome</keyword>
<organism evidence="9 10">
    <name type="scientific">Pyramidobacter porci</name>
    <dbReference type="NCBI Taxonomy" id="2605789"/>
    <lineage>
        <taxon>Bacteria</taxon>
        <taxon>Thermotogati</taxon>
        <taxon>Synergistota</taxon>
        <taxon>Synergistia</taxon>
        <taxon>Synergistales</taxon>
        <taxon>Dethiosulfovibrionaceae</taxon>
        <taxon>Pyramidobacter</taxon>
    </lineage>
</organism>
<evidence type="ECO:0000256" key="1">
    <source>
        <dbReference type="ARBA" id="ARBA00004442"/>
    </source>
</evidence>
<evidence type="ECO:0000256" key="7">
    <source>
        <dbReference type="ARBA" id="ARBA00023237"/>
    </source>
</evidence>
<sequence length="423" mass="44462">MRKKIGALALGGCLLLLGAPAMAGEKLTLAQCVEKALASHPSLTAAAGTVESRHAAASLSATGGRLKANATGSYARSGATKGVNSGGSDGDWNTGVSLSQTVYDWGKTNASVKSAALNEKAAQETLKRTRESVVADVRDAYYSLNKAVRDTAVQNEQAKNYQKRLDWAKSYYSAGTKAKIEVTKAETDLANAKLSLIKAESAAEQYKAQLASAMGTPELEIDGVADELDYEQWDIALSDALKRAAANRADLAAQDLLVDKAKTDVTSAKLTNAPDLTASAGYSFGGSGFYDDDQWSAKLSLSIPIGDGGETKARVAGAKADLKVAQANRDKLAQDVVLDVRQAWQSLQESAASITAARAAERQARENLDLALGRYRAGVGDSLEISDAVDAYAQSQTTLIASLYDHKEARLSLEKAMGEVSGS</sequence>
<dbReference type="AlphaFoldDB" id="A0A6L5YB13"/>
<dbReference type="GO" id="GO:1990281">
    <property type="term" value="C:efflux pump complex"/>
    <property type="evidence" value="ECO:0007669"/>
    <property type="project" value="TreeGrafter"/>
</dbReference>
<evidence type="ECO:0000313" key="10">
    <source>
        <dbReference type="Proteomes" id="UP000473699"/>
    </source>
</evidence>
<comment type="similarity">
    <text evidence="2">Belongs to the outer membrane factor (OMF) (TC 1.B.17) family.</text>
</comment>
<reference evidence="9 10" key="1">
    <citation type="submission" date="2019-08" db="EMBL/GenBank/DDBJ databases">
        <title>In-depth cultivation of the pig gut microbiome towards novel bacterial diversity and tailored functional studies.</title>
        <authorList>
            <person name="Wylensek D."/>
            <person name="Hitch T.C.A."/>
            <person name="Clavel T."/>
        </authorList>
    </citation>
    <scope>NUCLEOTIDE SEQUENCE [LARGE SCALE GENOMIC DNA]</scope>
    <source>
        <strain evidence="9 10">SM-530-WT-4B</strain>
    </source>
</reference>
<dbReference type="GO" id="GO:0009279">
    <property type="term" value="C:cell outer membrane"/>
    <property type="evidence" value="ECO:0007669"/>
    <property type="project" value="UniProtKB-SubCell"/>
</dbReference>
<evidence type="ECO:0000256" key="4">
    <source>
        <dbReference type="ARBA" id="ARBA00022452"/>
    </source>
</evidence>
<dbReference type="SUPFAM" id="SSF56954">
    <property type="entry name" value="Outer membrane efflux proteins (OEP)"/>
    <property type="match status" value="1"/>
</dbReference>
<dbReference type="PIRSF" id="PIRSF001892">
    <property type="entry name" value="CyaE"/>
    <property type="match status" value="1"/>
</dbReference>
<gene>
    <name evidence="9" type="ORF">FYJ74_05005</name>
</gene>
<dbReference type="Gene3D" id="1.20.1600.10">
    <property type="entry name" value="Outer membrane efflux proteins (OEP)"/>
    <property type="match status" value="1"/>
</dbReference>
<evidence type="ECO:0000256" key="5">
    <source>
        <dbReference type="ARBA" id="ARBA00022692"/>
    </source>
</evidence>